<accession>X1IDU0</accession>
<evidence type="ECO:0000259" key="1">
    <source>
        <dbReference type="Pfam" id="PF02538"/>
    </source>
</evidence>
<dbReference type="AlphaFoldDB" id="X1IDU0"/>
<dbReference type="InterPro" id="IPR003692">
    <property type="entry name" value="Hydantoinase_B"/>
</dbReference>
<reference evidence="2" key="1">
    <citation type="journal article" date="2014" name="Front. Microbiol.">
        <title>High frequency of phylogenetically diverse reductive dehalogenase-homologous genes in deep subseafloor sedimentary metagenomes.</title>
        <authorList>
            <person name="Kawai M."/>
            <person name="Futagami T."/>
            <person name="Toyoda A."/>
            <person name="Takaki Y."/>
            <person name="Nishi S."/>
            <person name="Hori S."/>
            <person name="Arai W."/>
            <person name="Tsubouchi T."/>
            <person name="Morono Y."/>
            <person name="Uchiyama I."/>
            <person name="Ito T."/>
            <person name="Fujiyama A."/>
            <person name="Inagaki F."/>
            <person name="Takami H."/>
        </authorList>
    </citation>
    <scope>NUCLEOTIDE SEQUENCE</scope>
    <source>
        <strain evidence="2">Expedition CK06-06</strain>
    </source>
</reference>
<protein>
    <recommendedName>
        <fullName evidence="1">Hydantoinase B/oxoprolinase domain-containing protein</fullName>
    </recommendedName>
</protein>
<gene>
    <name evidence="2" type="ORF">S03H2_28307</name>
</gene>
<feature type="domain" description="Hydantoinase B/oxoprolinase" evidence="1">
    <location>
        <begin position="31"/>
        <end position="187"/>
    </location>
</feature>
<name>X1IDU0_9ZZZZ</name>
<dbReference type="EMBL" id="BARU01017052">
    <property type="protein sequence ID" value="GAH55753.1"/>
    <property type="molecule type" value="Genomic_DNA"/>
</dbReference>
<dbReference type="GO" id="GO:0003824">
    <property type="term" value="F:catalytic activity"/>
    <property type="evidence" value="ECO:0007669"/>
    <property type="project" value="InterPro"/>
</dbReference>
<comment type="caution">
    <text evidence="2">The sequence shown here is derived from an EMBL/GenBank/DDBJ whole genome shotgun (WGS) entry which is preliminary data.</text>
</comment>
<organism evidence="2">
    <name type="scientific">marine sediment metagenome</name>
    <dbReference type="NCBI Taxonomy" id="412755"/>
    <lineage>
        <taxon>unclassified sequences</taxon>
        <taxon>metagenomes</taxon>
        <taxon>ecological metagenomes</taxon>
    </lineage>
</organism>
<dbReference type="Pfam" id="PF02538">
    <property type="entry name" value="Hydantoinase_B"/>
    <property type="match status" value="1"/>
</dbReference>
<evidence type="ECO:0000313" key="2">
    <source>
        <dbReference type="EMBL" id="GAH55753.1"/>
    </source>
</evidence>
<proteinExistence type="predicted"/>
<sequence>MPGAIDYEISKRLHPEPPSEEELKYMKDIEPTTAGIFLHKLHTITSEGNETLVKLGASTGCRWGDTACAIYTKSGDSAVCASGLYFHSVLGSTDVKYIMKYWVDEPSVGVKPGDAFFCNMPYIRGTHPPDMAIYAPIFYKDKLVCWVGAIVHTGECGACEPGGMPSGSRSMYDEGLQVPLADAFPGGVTGNLNDVPKNPNHVLGGYLFNNR</sequence>